<feature type="transmembrane region" description="Helical" evidence="4">
    <location>
        <begin position="213"/>
        <end position="238"/>
    </location>
</feature>
<comment type="caution">
    <text evidence="6">The sequence shown here is derived from an EMBL/GenBank/DDBJ whole genome shotgun (WGS) entry which is preliminary data.</text>
</comment>
<evidence type="ECO:0000256" key="4">
    <source>
        <dbReference type="SAM" id="Phobius"/>
    </source>
</evidence>
<sequence length="859" mass="89082">MPRTPRARLAAAVTAGSLVAVCTAAAFLDPTSLFTPLTRSAFRVAPVRGLWSLAGVGVYLPVLALVTGWGAAVSFRCAAPGTGRGGLMLRLWGVTVLATALARVAQLVAATAGVAVHGGVRTMPTTVLWDGGLPASRVALLGWLPALLGTFVYRYRRDLPAREAPAGIAPRRCLAATALPLALLGPLLGTVLWEGSPAASFYGEHLSLRRAPFGIDLGPARFAVELATAALVGALLLARSSRRFDRTRPASLLLGGWLAALGGGAAAGAVQALLALPRDLDGTDLFWIPDAGLRIGTGLSLGVATGWAVAPTLRLLDRVLSAVSGRRSRTLTTLAAATALSLLSWLLAGAALGAAAPAPTIGAAARATAGAELPALTVRAPGGGSDDAVISDVNGRQVLLRGVNVNQLVDYYAPTPGRETVRPLGDDDFAAMAALGFNVVRLSVSWSALEPSRGQYDHAYLDRIRATVETAARHGLYTDIDMHEDAWGKALAAPAGTDCPAGSTPALGYDGAPAWATLDDGASRCQELSRDLLPATTRAFTAFYHDSSGIQTELVRTWELLARTFADNPAVAGYGLLNEPGVGEDAPATSSVLLGAYQDRAVRAIRAAERQSPGGFPHLVFLEPSVLWSGLGFDAVPAPGFTDDPYLVFAPHLYSSSITMDTSLGLTLVSVERGFALARQQARAYRMPLWTGEWGWFGPTTGAAPDPSGDPSMLRRFAAAEDRARIGDAFWVWKQACGSPESDQSATLVGNLVPVDCATGHDAPPSPATTAVLSRAYPRAAPGTLTSLTSDPGSGAFSLTGTAPTTPGPGPSCTLDVWYPGPHEPSPDTEGLTALTVRPTPGGHRITACATGPYRLTVH</sequence>
<dbReference type="EMBL" id="BAABIS010000001">
    <property type="protein sequence ID" value="GAA4847282.1"/>
    <property type="molecule type" value="Genomic_DNA"/>
</dbReference>
<gene>
    <name evidence="6" type="ORF">GCM10023235_25060</name>
</gene>
<evidence type="ECO:0000256" key="3">
    <source>
        <dbReference type="SAM" id="MobiDB-lite"/>
    </source>
</evidence>
<dbReference type="SUPFAM" id="SSF51445">
    <property type="entry name" value="(Trans)glycosidases"/>
    <property type="match status" value="1"/>
</dbReference>
<keyword evidence="4" id="KW-0812">Transmembrane</keyword>
<name>A0ABP9DIA3_9ACTN</name>
<evidence type="ECO:0000259" key="5">
    <source>
        <dbReference type="Pfam" id="PF00150"/>
    </source>
</evidence>
<dbReference type="InterPro" id="IPR052066">
    <property type="entry name" value="Glycosphingolipid_Hydrolases"/>
</dbReference>
<dbReference type="RefSeq" id="WP_345696891.1">
    <property type="nucleotide sequence ID" value="NZ_BAABIS010000001.1"/>
</dbReference>
<evidence type="ECO:0000313" key="7">
    <source>
        <dbReference type="Proteomes" id="UP001501752"/>
    </source>
</evidence>
<keyword evidence="7" id="KW-1185">Reference proteome</keyword>
<keyword evidence="4" id="KW-0472">Membrane</keyword>
<evidence type="ECO:0000256" key="1">
    <source>
        <dbReference type="ARBA" id="ARBA00022801"/>
    </source>
</evidence>
<keyword evidence="2" id="KW-0326">Glycosidase</keyword>
<keyword evidence="1" id="KW-0378">Hydrolase</keyword>
<feature type="transmembrane region" description="Helical" evidence="4">
    <location>
        <begin position="250"/>
        <end position="271"/>
    </location>
</feature>
<dbReference type="InterPro" id="IPR017853">
    <property type="entry name" value="GH"/>
</dbReference>
<dbReference type="InterPro" id="IPR001547">
    <property type="entry name" value="Glyco_hydro_5"/>
</dbReference>
<dbReference type="Pfam" id="PF00150">
    <property type="entry name" value="Cellulase"/>
    <property type="match status" value="1"/>
</dbReference>
<feature type="transmembrane region" description="Helical" evidence="4">
    <location>
        <begin position="291"/>
        <end position="310"/>
    </location>
</feature>
<dbReference type="PANTHER" id="PTHR31308:SF3">
    <property type="entry name" value="ENDOGLYCOCERAMIDASE"/>
    <property type="match status" value="1"/>
</dbReference>
<organism evidence="6 7">
    <name type="scientific">Kitasatospora terrestris</name>
    <dbReference type="NCBI Taxonomy" id="258051"/>
    <lineage>
        <taxon>Bacteria</taxon>
        <taxon>Bacillati</taxon>
        <taxon>Actinomycetota</taxon>
        <taxon>Actinomycetes</taxon>
        <taxon>Kitasatosporales</taxon>
        <taxon>Streptomycetaceae</taxon>
        <taxon>Kitasatospora</taxon>
    </lineage>
</organism>
<keyword evidence="4" id="KW-1133">Transmembrane helix</keyword>
<feature type="transmembrane region" description="Helical" evidence="4">
    <location>
        <begin position="331"/>
        <end position="356"/>
    </location>
</feature>
<dbReference type="Proteomes" id="UP001501752">
    <property type="component" value="Unassembled WGS sequence"/>
</dbReference>
<accession>A0ABP9DIA3</accession>
<reference evidence="7" key="1">
    <citation type="journal article" date="2019" name="Int. J. Syst. Evol. Microbiol.">
        <title>The Global Catalogue of Microorganisms (GCM) 10K type strain sequencing project: providing services to taxonomists for standard genome sequencing and annotation.</title>
        <authorList>
            <consortium name="The Broad Institute Genomics Platform"/>
            <consortium name="The Broad Institute Genome Sequencing Center for Infectious Disease"/>
            <person name="Wu L."/>
            <person name="Ma J."/>
        </authorList>
    </citation>
    <scope>NUCLEOTIDE SEQUENCE [LARGE SCALE GENOMIC DNA]</scope>
    <source>
        <strain evidence="7">JCM 13006</strain>
    </source>
</reference>
<proteinExistence type="predicted"/>
<feature type="transmembrane region" description="Helical" evidence="4">
    <location>
        <begin position="87"/>
        <end position="115"/>
    </location>
</feature>
<dbReference type="PANTHER" id="PTHR31308">
    <property type="match status" value="1"/>
</dbReference>
<evidence type="ECO:0000313" key="6">
    <source>
        <dbReference type="EMBL" id="GAA4847282.1"/>
    </source>
</evidence>
<protein>
    <recommendedName>
        <fullName evidence="5">Glycoside hydrolase family 5 domain-containing protein</fullName>
    </recommendedName>
</protein>
<feature type="transmembrane region" description="Helical" evidence="4">
    <location>
        <begin position="50"/>
        <end position="75"/>
    </location>
</feature>
<dbReference type="Gene3D" id="3.20.20.80">
    <property type="entry name" value="Glycosidases"/>
    <property type="match status" value="1"/>
</dbReference>
<evidence type="ECO:0000256" key="2">
    <source>
        <dbReference type="ARBA" id="ARBA00023295"/>
    </source>
</evidence>
<feature type="transmembrane region" description="Helical" evidence="4">
    <location>
        <begin position="173"/>
        <end position="193"/>
    </location>
</feature>
<feature type="region of interest" description="Disordered" evidence="3">
    <location>
        <begin position="783"/>
        <end position="812"/>
    </location>
</feature>
<feature type="domain" description="Glycoside hydrolase family 5" evidence="5">
    <location>
        <begin position="424"/>
        <end position="735"/>
    </location>
</feature>
<feature type="transmembrane region" description="Helical" evidence="4">
    <location>
        <begin position="135"/>
        <end position="153"/>
    </location>
</feature>